<evidence type="ECO:0008006" key="5">
    <source>
        <dbReference type="Google" id="ProtNLM"/>
    </source>
</evidence>
<organism evidence="3 4">
    <name type="scientific">Spirosoma agri</name>
    <dbReference type="NCBI Taxonomy" id="1987381"/>
    <lineage>
        <taxon>Bacteria</taxon>
        <taxon>Pseudomonadati</taxon>
        <taxon>Bacteroidota</taxon>
        <taxon>Cytophagia</taxon>
        <taxon>Cytophagales</taxon>
        <taxon>Cytophagaceae</taxon>
        <taxon>Spirosoma</taxon>
    </lineage>
</organism>
<name>A0A6M0IDN3_9BACT</name>
<evidence type="ECO:0000256" key="2">
    <source>
        <dbReference type="SAM" id="SignalP"/>
    </source>
</evidence>
<keyword evidence="2" id="KW-0732">Signal</keyword>
<dbReference type="RefSeq" id="WP_164035212.1">
    <property type="nucleotide sequence ID" value="NZ_JAAGNZ010000001.1"/>
</dbReference>
<dbReference type="EMBL" id="JAAGNZ010000001">
    <property type="protein sequence ID" value="NEU65917.1"/>
    <property type="molecule type" value="Genomic_DNA"/>
</dbReference>
<proteinExistence type="predicted"/>
<feature type="signal peptide" evidence="2">
    <location>
        <begin position="1"/>
        <end position="21"/>
    </location>
</feature>
<feature type="compositionally biased region" description="Basic residues" evidence="1">
    <location>
        <begin position="87"/>
        <end position="97"/>
    </location>
</feature>
<dbReference type="Proteomes" id="UP000477386">
    <property type="component" value="Unassembled WGS sequence"/>
</dbReference>
<keyword evidence="4" id="KW-1185">Reference proteome</keyword>
<evidence type="ECO:0000256" key="1">
    <source>
        <dbReference type="SAM" id="MobiDB-lite"/>
    </source>
</evidence>
<accession>A0A6M0IDN3</accession>
<gene>
    <name evidence="3" type="ORF">GK091_03420</name>
</gene>
<protein>
    <recommendedName>
        <fullName evidence="5">DUF4890 domain-containing protein</fullName>
    </recommendedName>
</protein>
<feature type="chain" id="PRO_5026686808" description="DUF4890 domain-containing protein" evidence="2">
    <location>
        <begin position="22"/>
        <end position="97"/>
    </location>
</feature>
<evidence type="ECO:0000313" key="3">
    <source>
        <dbReference type="EMBL" id="NEU65917.1"/>
    </source>
</evidence>
<comment type="caution">
    <text evidence="3">The sequence shown here is derived from an EMBL/GenBank/DDBJ whole genome shotgun (WGS) entry which is preliminary data.</text>
</comment>
<evidence type="ECO:0000313" key="4">
    <source>
        <dbReference type="Proteomes" id="UP000477386"/>
    </source>
</evidence>
<feature type="region of interest" description="Disordered" evidence="1">
    <location>
        <begin position="47"/>
        <end position="97"/>
    </location>
</feature>
<dbReference type="AlphaFoldDB" id="A0A6M0IDN3"/>
<sequence length="97" mass="11133">MNTRRVIVALVALFLSIGAYAQDQTAAPKGKPRLTIEERKAKQAAMKAKLAQMSPEERSTFRKAHHERMQTQLKAMTPEQRATFVERRRHHKAHEGK</sequence>
<reference evidence="3 4" key="1">
    <citation type="submission" date="2020-02" db="EMBL/GenBank/DDBJ databases">
        <title>Draft genome sequence of two Spirosoma agri KCTC 52727 and Spirosoma terrae KCTC 52035.</title>
        <authorList>
            <person name="Rojas J."/>
            <person name="Ambika Manirajan B."/>
            <person name="Ratering S."/>
            <person name="Suarez C."/>
            <person name="Schnell S."/>
        </authorList>
    </citation>
    <scope>NUCLEOTIDE SEQUENCE [LARGE SCALE GENOMIC DNA]</scope>
    <source>
        <strain evidence="3 4">KCTC 52727</strain>
    </source>
</reference>